<gene>
    <name evidence="1" type="ORF">QSG27_21370</name>
</gene>
<dbReference type="EMBL" id="JAUJFI010000130">
    <property type="protein sequence ID" value="MDQ2105264.1"/>
    <property type="molecule type" value="Genomic_DNA"/>
</dbReference>
<proteinExistence type="predicted"/>
<evidence type="ECO:0000313" key="2">
    <source>
        <dbReference type="Proteomes" id="UP001227317"/>
    </source>
</evidence>
<evidence type="ECO:0008006" key="3">
    <source>
        <dbReference type="Google" id="ProtNLM"/>
    </source>
</evidence>
<evidence type="ECO:0000313" key="1">
    <source>
        <dbReference type="EMBL" id="MDQ2105264.1"/>
    </source>
</evidence>
<organism evidence="1 2">
    <name type="scientific">Azospirillum isscasi</name>
    <dbReference type="NCBI Taxonomy" id="3053926"/>
    <lineage>
        <taxon>Bacteria</taxon>
        <taxon>Pseudomonadati</taxon>
        <taxon>Pseudomonadota</taxon>
        <taxon>Alphaproteobacteria</taxon>
        <taxon>Rhodospirillales</taxon>
        <taxon>Azospirillaceae</taxon>
        <taxon>Azospirillum</taxon>
    </lineage>
</organism>
<dbReference type="RefSeq" id="WP_306709668.1">
    <property type="nucleotide sequence ID" value="NZ_JAUJFI010000130.1"/>
</dbReference>
<sequence>MLFNIVIYNHGLKREFSYLLEPLIDPLCRAIGKAGHDVLISFDQFHCGAINLLVEHFVTHRSILEDIVKAKNAGAKIGVLATELIIDGEIPYAKGGISCLDRKGNAIIEEDFDNYIYNRIIGFSKVLQHADFAWSLFERTMPFCRKFCKNVQSLQYGYQEPFRPVANIEKDIDVLFFGGATSYRKTVLQSIAEQGIGVLAVGGGFPTGRMPDILLDSLIDRSRIIVNLTLNGPPSGDDSIDSRIVSHTRVSTLLSRGACVISEEVPFDNPYWPYLINVEPSLIPIRCKQLLKSGKSQAIVRRNAERFKTEMDAGAIMVRVIRDTFHPAATHRPA</sequence>
<reference evidence="1 2" key="1">
    <citation type="submission" date="2023-06" db="EMBL/GenBank/DDBJ databases">
        <title>Azospirillum isscasensis sp.nov, a bacterium isolated from rhizosphere soil of rice.</title>
        <authorList>
            <person name="Wang H."/>
        </authorList>
    </citation>
    <scope>NUCLEOTIDE SEQUENCE [LARGE SCALE GENOMIC DNA]</scope>
    <source>
        <strain evidence="1 2">C340-1</strain>
    </source>
</reference>
<name>A0ABU0WR49_9PROT</name>
<dbReference type="Proteomes" id="UP001227317">
    <property type="component" value="Unassembled WGS sequence"/>
</dbReference>
<accession>A0ABU0WR49</accession>
<comment type="caution">
    <text evidence="1">The sequence shown here is derived from an EMBL/GenBank/DDBJ whole genome shotgun (WGS) entry which is preliminary data.</text>
</comment>
<protein>
    <recommendedName>
        <fullName evidence="3">Glycosyltransferase family 1 protein</fullName>
    </recommendedName>
</protein>
<keyword evidence="2" id="KW-1185">Reference proteome</keyword>